<dbReference type="PROSITE" id="PS00138">
    <property type="entry name" value="SUBTILASE_SER"/>
    <property type="match status" value="1"/>
</dbReference>
<organism evidence="11 12">
    <name type="scientific">Vitrella brassicaformis (strain CCMP3155)</name>
    <dbReference type="NCBI Taxonomy" id="1169540"/>
    <lineage>
        <taxon>Eukaryota</taxon>
        <taxon>Sar</taxon>
        <taxon>Alveolata</taxon>
        <taxon>Colpodellida</taxon>
        <taxon>Vitrellaceae</taxon>
        <taxon>Vitrella</taxon>
    </lineage>
</organism>
<dbReference type="Gene3D" id="3.50.4.10">
    <property type="entry name" value="Hepatocyte Growth Factor"/>
    <property type="match status" value="1"/>
</dbReference>
<proteinExistence type="predicted"/>
<dbReference type="SUPFAM" id="SSF52743">
    <property type="entry name" value="Subtilisin-like"/>
    <property type="match status" value="1"/>
</dbReference>
<evidence type="ECO:0000313" key="12">
    <source>
        <dbReference type="Proteomes" id="UP000041254"/>
    </source>
</evidence>
<name>A0A0G4F3I1_VITBC</name>
<feature type="chain" id="PRO_5005188035" description="subtilisin" evidence="9">
    <location>
        <begin position="19"/>
        <end position="807"/>
    </location>
</feature>
<comment type="catalytic activity">
    <reaction evidence="6">
        <text>Hydrolysis of proteins with broad specificity for peptide bonds, and a preference for a large uncharged residue in P1. Hydrolyzes peptide amides.</text>
        <dbReference type="EC" id="3.4.21.62"/>
    </reaction>
</comment>
<sequence>MQRLQVVLVLASLCCLGAYTPVPCVEEGVDYAPNDADADIRVETPISSPEACQRACEKETQCFFFTYDTQRKACFLKRLQEPRVEAAGLVSGTKACVKTHTAAVQEADLPTGVKHRGALSGALARLAEAVAFEEEGAVRPEGSKPYPFWGKGHVSREDRLSLEQRLMATRGPHHVRDRHVLVEVVPSAPPSEGEEGGGQMEELKQVLLDKGLKNATVARRLLTGWLPLEALKEVDSLKTVNSVRPALYRTNRGLVSAQGRKSMRADMLTKRLNVTGKNVKVGVVSDTYDNFCCGEHLTNAQQDIENDDLPADVDILMEGGYSLAGGSDEGRAMLQLIYDIASDAKLGFHTADGGTAVFAQGIRALAEWGADVIVDDIVYFTESFFQDGEVAQAATEVYKQGVAYFSAAGNMADESYESVFRDSGEEGQLGVLHDFDPSDGVTVYQPIKVPVGESWMAILNWDQAWFSVSGGEGSASDLDMIVYDAKKTPVYYLLAGGGDPNIGRDALEVTAFFNDGTIDVDGKPGPDTDFFLAIELHQGPAPGLMKYIMMEGEAPKEHFTFSSTIFGHCNAEGAIAVGAAEYSQTSPFNVTPAVIEPHSSVGPTNILFSPNGDRILDKRMKPELVGPDGVDTTFFIPDRDEDNTGFPNFYGTSAAAPQVAAVAALLLELEPGLTVDELYAALTESAQDMDNTATAKFDVGFDTRTGHGFIDAEKAADLAKQLMSERRGDGGYDAVSMQAGAGAEVATPPPGAAADVAAGDASGEEPSEELLNEVLEEKKRVDESVNRENKQDDQKRRRLMKKAGSHI</sequence>
<keyword evidence="4" id="KW-0720">Serine protease</keyword>
<dbReference type="InterPro" id="IPR000209">
    <property type="entry name" value="Peptidase_S8/S53_dom"/>
</dbReference>
<dbReference type="CDD" id="cd01100">
    <property type="entry name" value="APPLE_Factor_XI_like"/>
    <property type="match status" value="1"/>
</dbReference>
<feature type="compositionally biased region" description="Basic and acidic residues" evidence="8">
    <location>
        <begin position="775"/>
        <end position="795"/>
    </location>
</feature>
<evidence type="ECO:0000256" key="9">
    <source>
        <dbReference type="SAM" id="SignalP"/>
    </source>
</evidence>
<feature type="region of interest" description="Disordered" evidence="8">
    <location>
        <begin position="741"/>
        <end position="807"/>
    </location>
</feature>
<dbReference type="InterPro" id="IPR003609">
    <property type="entry name" value="Pan_app"/>
</dbReference>
<keyword evidence="5" id="KW-1015">Disulfide bond</keyword>
<dbReference type="Pfam" id="PF00082">
    <property type="entry name" value="Peptidase_S8"/>
    <property type="match status" value="1"/>
</dbReference>
<dbReference type="InterPro" id="IPR000177">
    <property type="entry name" value="Apple"/>
</dbReference>
<feature type="signal peptide" evidence="9">
    <location>
        <begin position="1"/>
        <end position="18"/>
    </location>
</feature>
<evidence type="ECO:0000256" key="2">
    <source>
        <dbReference type="ARBA" id="ARBA00022737"/>
    </source>
</evidence>
<accession>A0A0G4F3I1</accession>
<dbReference type="InterPro" id="IPR034075">
    <property type="entry name" value="Glr3161-like_dom"/>
</dbReference>
<dbReference type="SUPFAM" id="SSF57414">
    <property type="entry name" value="Hairpin loop containing domain-like"/>
    <property type="match status" value="1"/>
</dbReference>
<dbReference type="PhylomeDB" id="A0A0G4F3I1"/>
<evidence type="ECO:0000256" key="1">
    <source>
        <dbReference type="ARBA" id="ARBA00022670"/>
    </source>
</evidence>
<dbReference type="GO" id="GO:0016485">
    <property type="term" value="P:protein processing"/>
    <property type="evidence" value="ECO:0007669"/>
    <property type="project" value="TreeGrafter"/>
</dbReference>
<dbReference type="PROSITE" id="PS50948">
    <property type="entry name" value="PAN"/>
    <property type="match status" value="1"/>
</dbReference>
<keyword evidence="9" id="KW-0732">Signal</keyword>
<dbReference type="OrthoDB" id="47926at2759"/>
<dbReference type="Gene3D" id="3.40.50.200">
    <property type="entry name" value="Peptidase S8/S53 domain"/>
    <property type="match status" value="2"/>
</dbReference>
<feature type="domain" description="Apple" evidence="10">
    <location>
        <begin position="24"/>
        <end position="96"/>
    </location>
</feature>
<keyword evidence="2" id="KW-0677">Repeat</keyword>
<dbReference type="InParanoid" id="A0A0G4F3I1"/>
<dbReference type="Pfam" id="PF00024">
    <property type="entry name" value="PAN_1"/>
    <property type="match status" value="1"/>
</dbReference>
<dbReference type="VEuPathDB" id="CryptoDB:Vbra_5611"/>
<dbReference type="EC" id="3.4.21.62" evidence="7"/>
<protein>
    <recommendedName>
        <fullName evidence="7">subtilisin</fullName>
        <ecNumber evidence="7">3.4.21.62</ecNumber>
    </recommendedName>
</protein>
<dbReference type="PANTHER" id="PTHR42884:SF14">
    <property type="entry name" value="NEUROENDOCRINE CONVERTASE 1"/>
    <property type="match status" value="1"/>
</dbReference>
<keyword evidence="12" id="KW-1185">Reference proteome</keyword>
<evidence type="ECO:0000259" key="10">
    <source>
        <dbReference type="PROSITE" id="PS50948"/>
    </source>
</evidence>
<keyword evidence="3" id="KW-0378">Hydrolase</keyword>
<feature type="compositionally biased region" description="Basic residues" evidence="8">
    <location>
        <begin position="796"/>
        <end position="807"/>
    </location>
</feature>
<feature type="compositionally biased region" description="Acidic residues" evidence="8">
    <location>
        <begin position="762"/>
        <end position="771"/>
    </location>
</feature>
<evidence type="ECO:0000256" key="7">
    <source>
        <dbReference type="ARBA" id="ARBA00023619"/>
    </source>
</evidence>
<feature type="compositionally biased region" description="Low complexity" evidence="8">
    <location>
        <begin position="752"/>
        <end position="761"/>
    </location>
</feature>
<evidence type="ECO:0000313" key="11">
    <source>
        <dbReference type="EMBL" id="CEM06389.1"/>
    </source>
</evidence>
<dbReference type="GO" id="GO:0005576">
    <property type="term" value="C:extracellular region"/>
    <property type="evidence" value="ECO:0007669"/>
    <property type="project" value="InterPro"/>
</dbReference>
<dbReference type="InterPro" id="IPR023828">
    <property type="entry name" value="Peptidase_S8_Ser-AS"/>
</dbReference>
<evidence type="ECO:0000256" key="3">
    <source>
        <dbReference type="ARBA" id="ARBA00022801"/>
    </source>
</evidence>
<dbReference type="GO" id="GO:0016020">
    <property type="term" value="C:membrane"/>
    <property type="evidence" value="ECO:0007669"/>
    <property type="project" value="TreeGrafter"/>
</dbReference>
<evidence type="ECO:0000256" key="5">
    <source>
        <dbReference type="ARBA" id="ARBA00023157"/>
    </source>
</evidence>
<dbReference type="InterPro" id="IPR036852">
    <property type="entry name" value="Peptidase_S8/S53_dom_sf"/>
</dbReference>
<evidence type="ECO:0000256" key="4">
    <source>
        <dbReference type="ARBA" id="ARBA00022825"/>
    </source>
</evidence>
<gene>
    <name evidence="11" type="ORF">Vbra_5611</name>
</gene>
<dbReference type="Proteomes" id="UP000041254">
    <property type="component" value="Unassembled WGS sequence"/>
</dbReference>
<evidence type="ECO:0000256" key="6">
    <source>
        <dbReference type="ARBA" id="ARBA00023529"/>
    </source>
</evidence>
<dbReference type="EMBL" id="CDMY01000366">
    <property type="protein sequence ID" value="CEM06389.1"/>
    <property type="molecule type" value="Genomic_DNA"/>
</dbReference>
<dbReference type="GO" id="GO:0004252">
    <property type="term" value="F:serine-type endopeptidase activity"/>
    <property type="evidence" value="ECO:0007669"/>
    <property type="project" value="UniProtKB-EC"/>
</dbReference>
<reference evidence="11 12" key="1">
    <citation type="submission" date="2014-11" db="EMBL/GenBank/DDBJ databases">
        <authorList>
            <person name="Zhu J."/>
            <person name="Qi W."/>
            <person name="Song R."/>
        </authorList>
    </citation>
    <scope>NUCLEOTIDE SEQUENCE [LARGE SCALE GENOMIC DNA]</scope>
</reference>
<dbReference type="PANTHER" id="PTHR42884">
    <property type="entry name" value="PROPROTEIN CONVERTASE SUBTILISIN/KEXIN-RELATED"/>
    <property type="match status" value="1"/>
</dbReference>
<dbReference type="SMART" id="SM00223">
    <property type="entry name" value="APPLE"/>
    <property type="match status" value="1"/>
</dbReference>
<keyword evidence="1" id="KW-0645">Protease</keyword>
<dbReference type="CDD" id="cd05562">
    <property type="entry name" value="Peptidases_S53_like"/>
    <property type="match status" value="1"/>
</dbReference>
<dbReference type="AlphaFoldDB" id="A0A0G4F3I1"/>
<evidence type="ECO:0000256" key="8">
    <source>
        <dbReference type="SAM" id="MobiDB-lite"/>
    </source>
</evidence>